<feature type="compositionally biased region" description="Basic and acidic residues" evidence="3">
    <location>
        <begin position="328"/>
        <end position="343"/>
    </location>
</feature>
<reference evidence="4 5" key="1">
    <citation type="journal article" date="2019" name="Sci. Rep.">
        <title>Comparative genomics of chytrid fungi reveal insights into the obligate biotrophic and pathogenic lifestyle of Synchytrium endobioticum.</title>
        <authorList>
            <person name="van de Vossenberg B.T.L.H."/>
            <person name="Warris S."/>
            <person name="Nguyen H.D.T."/>
            <person name="van Gent-Pelzer M.P.E."/>
            <person name="Joly D.L."/>
            <person name="van de Geest H.C."/>
            <person name="Bonants P.J.M."/>
            <person name="Smith D.S."/>
            <person name="Levesque C.A."/>
            <person name="van der Lee T.A.J."/>
        </authorList>
    </citation>
    <scope>NUCLEOTIDE SEQUENCE [LARGE SCALE GENOMIC DNA]</scope>
    <source>
        <strain evidence="4 5">CBS 675.73</strain>
    </source>
</reference>
<dbReference type="EMBL" id="QEAP01000101">
    <property type="protein sequence ID" value="TPX74959.1"/>
    <property type="molecule type" value="Genomic_DNA"/>
</dbReference>
<evidence type="ECO:0000313" key="5">
    <source>
        <dbReference type="Proteomes" id="UP000320333"/>
    </source>
</evidence>
<evidence type="ECO:0000313" key="4">
    <source>
        <dbReference type="EMBL" id="TPX74959.1"/>
    </source>
</evidence>
<proteinExistence type="predicted"/>
<dbReference type="STRING" id="246404.A0A507FF33"/>
<organism evidence="4 5">
    <name type="scientific">Chytriomyces confervae</name>
    <dbReference type="NCBI Taxonomy" id="246404"/>
    <lineage>
        <taxon>Eukaryota</taxon>
        <taxon>Fungi</taxon>
        <taxon>Fungi incertae sedis</taxon>
        <taxon>Chytridiomycota</taxon>
        <taxon>Chytridiomycota incertae sedis</taxon>
        <taxon>Chytridiomycetes</taxon>
        <taxon>Chytridiales</taxon>
        <taxon>Chytriomycetaceae</taxon>
        <taxon>Chytriomyces</taxon>
    </lineage>
</organism>
<keyword evidence="2" id="KW-0677">Repeat</keyword>
<dbReference type="InterPro" id="IPR032675">
    <property type="entry name" value="LRR_dom_sf"/>
</dbReference>
<feature type="region of interest" description="Disordered" evidence="3">
    <location>
        <begin position="328"/>
        <end position="357"/>
    </location>
</feature>
<dbReference type="OrthoDB" id="266138at2759"/>
<evidence type="ECO:0000256" key="2">
    <source>
        <dbReference type="ARBA" id="ARBA00022737"/>
    </source>
</evidence>
<dbReference type="PROSITE" id="PS51450">
    <property type="entry name" value="LRR"/>
    <property type="match status" value="5"/>
</dbReference>
<dbReference type="AlphaFoldDB" id="A0A507FF33"/>
<dbReference type="SMART" id="SM00365">
    <property type="entry name" value="LRR_SD22"/>
    <property type="match status" value="4"/>
</dbReference>
<keyword evidence="5" id="KW-1185">Reference proteome</keyword>
<dbReference type="InterPro" id="IPR050576">
    <property type="entry name" value="Cilia_flagella_integrity"/>
</dbReference>
<dbReference type="InterPro" id="IPR003591">
    <property type="entry name" value="Leu-rich_rpt_typical-subtyp"/>
</dbReference>
<accession>A0A507FF33</accession>
<dbReference type="Proteomes" id="UP000320333">
    <property type="component" value="Unassembled WGS sequence"/>
</dbReference>
<evidence type="ECO:0008006" key="6">
    <source>
        <dbReference type="Google" id="ProtNLM"/>
    </source>
</evidence>
<evidence type="ECO:0000256" key="3">
    <source>
        <dbReference type="SAM" id="MobiDB-lite"/>
    </source>
</evidence>
<comment type="caution">
    <text evidence="4">The sequence shown here is derived from an EMBL/GenBank/DDBJ whole genome shotgun (WGS) entry which is preliminary data.</text>
</comment>
<feature type="region of interest" description="Disordered" evidence="3">
    <location>
        <begin position="1"/>
        <end position="64"/>
    </location>
</feature>
<dbReference type="PANTHER" id="PTHR45973">
    <property type="entry name" value="PROTEIN PHOSPHATASE 1 REGULATORY SUBUNIT SDS22-RELATED"/>
    <property type="match status" value="1"/>
</dbReference>
<dbReference type="PANTHER" id="PTHR45973:SF36">
    <property type="entry name" value="CENTRIOLIN"/>
    <property type="match status" value="1"/>
</dbReference>
<sequence length="357" mass="40798">MEDESEVPDQVPAQEEEEQEQQQQQQEEGEEQEETPPTDTNPPNEELDAAGQEERVPEEEEDAEEKIVEIGSILTAEAVGQHLSLLARTGNGLSHAYTRLEIHGKPIENIDVLETYLHLRYIDLSENGIVDISALASLEYLLSVDFHANKIKRIPASLDKRKYLQQANFAKNMIESIDIIDWPMLAWLNMNENKLSAVNLQEFEELLHLEARGNKITTTRGINSRKLEKLYLAGNQISTIELEEKANLQILHLRDNKITSLDGFHENLKSLTYLNLRNNLIEQFEEVWKLASLPHLKTLNLSDNPVTKLPNYRLETIFRLKSLEKLDKEPVTDDEREEAEQFRPKTSATTQGDVAAV</sequence>
<gene>
    <name evidence="4" type="ORF">CcCBS67573_g03764</name>
</gene>
<dbReference type="InterPro" id="IPR001611">
    <property type="entry name" value="Leu-rich_rpt"/>
</dbReference>
<dbReference type="SMART" id="SM00369">
    <property type="entry name" value="LRR_TYP"/>
    <property type="match status" value="4"/>
</dbReference>
<dbReference type="SUPFAM" id="SSF52058">
    <property type="entry name" value="L domain-like"/>
    <property type="match status" value="1"/>
</dbReference>
<feature type="compositionally biased region" description="Acidic residues" evidence="3">
    <location>
        <begin position="27"/>
        <end position="36"/>
    </location>
</feature>
<keyword evidence="1" id="KW-0433">Leucine-rich repeat</keyword>
<evidence type="ECO:0000256" key="1">
    <source>
        <dbReference type="ARBA" id="ARBA00022614"/>
    </source>
</evidence>
<dbReference type="Pfam" id="PF14580">
    <property type="entry name" value="LRR_9"/>
    <property type="match status" value="1"/>
</dbReference>
<name>A0A507FF33_9FUNG</name>
<protein>
    <recommendedName>
        <fullName evidence="6">U2A'/phosphoprotein 32 family A C-terminal domain-containing protein</fullName>
    </recommendedName>
</protein>
<feature type="compositionally biased region" description="Polar residues" evidence="3">
    <location>
        <begin position="344"/>
        <end position="357"/>
    </location>
</feature>
<dbReference type="Gene3D" id="3.80.10.10">
    <property type="entry name" value="Ribonuclease Inhibitor"/>
    <property type="match status" value="2"/>
</dbReference>